<dbReference type="Proteomes" id="UP001155240">
    <property type="component" value="Unassembled WGS sequence"/>
</dbReference>
<organism evidence="3 4">
    <name type="scientific">Rathayibacter rubneri</name>
    <dbReference type="NCBI Taxonomy" id="2950106"/>
    <lineage>
        <taxon>Bacteria</taxon>
        <taxon>Bacillati</taxon>
        <taxon>Actinomycetota</taxon>
        <taxon>Actinomycetes</taxon>
        <taxon>Micrococcales</taxon>
        <taxon>Microbacteriaceae</taxon>
        <taxon>Rathayibacter</taxon>
    </lineage>
</organism>
<dbReference type="PANTHER" id="PTHR47505:SF1">
    <property type="entry name" value="DNA UTILIZATION PROTEIN YHGH"/>
    <property type="match status" value="1"/>
</dbReference>
<protein>
    <submittedName>
        <fullName evidence="3">ComF family protein</fullName>
    </submittedName>
</protein>
<dbReference type="Pfam" id="PF00156">
    <property type="entry name" value="Pribosyltran"/>
    <property type="match status" value="1"/>
</dbReference>
<name>A0A9X2E2B2_9MICO</name>
<accession>A0A9X2E2B2</accession>
<dbReference type="PANTHER" id="PTHR47505">
    <property type="entry name" value="DNA UTILIZATION PROTEIN YHGH"/>
    <property type="match status" value="1"/>
</dbReference>
<comment type="caution">
    <text evidence="3">The sequence shown here is derived from an EMBL/GenBank/DDBJ whole genome shotgun (WGS) entry which is preliminary data.</text>
</comment>
<reference evidence="3" key="1">
    <citation type="submission" date="2022-06" db="EMBL/GenBank/DDBJ databases">
        <title>Whole genome shotgun sequencing (WGS) of Rathayibacter sp. ZW T2_19, isolated from stored onions (Allium cepa).</title>
        <authorList>
            <person name="Stoll D.A."/>
            <person name="Huch M."/>
        </authorList>
    </citation>
    <scope>NUCLEOTIDE SEQUENCE</scope>
    <source>
        <strain evidence="3">ZW T2_19</strain>
    </source>
</reference>
<evidence type="ECO:0000259" key="2">
    <source>
        <dbReference type="Pfam" id="PF00156"/>
    </source>
</evidence>
<dbReference type="InterPro" id="IPR029057">
    <property type="entry name" value="PRTase-like"/>
</dbReference>
<evidence type="ECO:0000256" key="1">
    <source>
        <dbReference type="ARBA" id="ARBA00008007"/>
    </source>
</evidence>
<proteinExistence type="inferred from homology"/>
<dbReference type="InterPro" id="IPR051910">
    <property type="entry name" value="ComF/GntX_DNA_util-trans"/>
</dbReference>
<evidence type="ECO:0000313" key="4">
    <source>
        <dbReference type="Proteomes" id="UP001155240"/>
    </source>
</evidence>
<dbReference type="SUPFAM" id="SSF53271">
    <property type="entry name" value="PRTase-like"/>
    <property type="match status" value="1"/>
</dbReference>
<dbReference type="RefSeq" id="WP_251946066.1">
    <property type="nucleotide sequence ID" value="NZ_JAMRYM010000051.1"/>
</dbReference>
<keyword evidence="4" id="KW-1185">Reference proteome</keyword>
<dbReference type="AlphaFoldDB" id="A0A9X2E2B2"/>
<dbReference type="InterPro" id="IPR000836">
    <property type="entry name" value="PRTase_dom"/>
</dbReference>
<evidence type="ECO:0000313" key="3">
    <source>
        <dbReference type="EMBL" id="MCM6763141.1"/>
    </source>
</evidence>
<sequence>MLRSRLLDALAVVLPLDCPACGGATTRAPCSECALALARLPMPPPRLIGPADRPLAVHAGVPFEGTARRLVVALKEEGRTDAARPLAVRLRPALALALDGRPGLLVAPPGSHGRRVKRGYDPVDLLVRACGGRAAHPVHRVRRSVDQVGLDRIERRGNLDGAFRAGRSLLGEEVVLVDDVVTSGATLLEIRRAVEAAGGTVRAAAALAATPLRSRIRSADDSRRLRGAVG</sequence>
<dbReference type="Gene3D" id="3.40.50.2020">
    <property type="match status" value="1"/>
</dbReference>
<comment type="similarity">
    <text evidence="1">Belongs to the ComF/GntX family.</text>
</comment>
<gene>
    <name evidence="3" type="ORF">NB037_12005</name>
</gene>
<feature type="domain" description="Phosphoribosyltransferase" evidence="2">
    <location>
        <begin position="164"/>
        <end position="208"/>
    </location>
</feature>
<dbReference type="EMBL" id="JAMRYM010000051">
    <property type="protein sequence ID" value="MCM6763141.1"/>
    <property type="molecule type" value="Genomic_DNA"/>
</dbReference>